<dbReference type="KEGG" id="bok:DM82_3527"/>
<dbReference type="Gene3D" id="2.40.50.320">
    <property type="entry name" value="Copper binding periplasmic protein CusF"/>
    <property type="match status" value="1"/>
</dbReference>
<dbReference type="InterPro" id="IPR021647">
    <property type="entry name" value="CusF_Ec"/>
</dbReference>
<evidence type="ECO:0000313" key="2">
    <source>
        <dbReference type="EMBL" id="AIO65315.1"/>
    </source>
</evidence>
<reference evidence="2 3" key="1">
    <citation type="submission" date="2014-06" db="EMBL/GenBank/DDBJ databases">
        <authorList>
            <person name="Bishop-Lilly K.A."/>
            <person name="Broomall S.M."/>
            <person name="Chain P.S."/>
            <person name="Chertkov O."/>
            <person name="Coyne S.R."/>
            <person name="Daligault H.E."/>
            <person name="Davenport K.W."/>
            <person name="Erkkila T."/>
            <person name="Frey K.G."/>
            <person name="Gibbons H.S."/>
            <person name="Gu W."/>
            <person name="Jaissle J."/>
            <person name="Johnson S.L."/>
            <person name="Koroleva G.I."/>
            <person name="Ladner J.T."/>
            <person name="Lo C.-C."/>
            <person name="Minogue T.D."/>
            <person name="Munk C."/>
            <person name="Palacios G.F."/>
            <person name="Redden C.L."/>
            <person name="Rosenzweig C.N."/>
            <person name="Scholz M.B."/>
            <person name="Teshima H."/>
            <person name="Xu Y."/>
        </authorList>
    </citation>
    <scope>NUCLEOTIDE SEQUENCE [LARGE SCALE GENOMIC DNA]</scope>
    <source>
        <strain evidence="2 3">EO147</strain>
    </source>
</reference>
<feature type="chain" id="PRO_5042488438" evidence="1">
    <location>
        <begin position="23"/>
        <end position="115"/>
    </location>
</feature>
<organism evidence="2 3">
    <name type="scientific">Burkholderia oklahomensis</name>
    <dbReference type="NCBI Taxonomy" id="342113"/>
    <lineage>
        <taxon>Bacteria</taxon>
        <taxon>Pseudomonadati</taxon>
        <taxon>Pseudomonadota</taxon>
        <taxon>Betaproteobacteria</taxon>
        <taxon>Burkholderiales</taxon>
        <taxon>Burkholderiaceae</taxon>
        <taxon>Burkholderia</taxon>
        <taxon>pseudomallei group</taxon>
    </lineage>
</organism>
<dbReference type="InterPro" id="IPR042230">
    <property type="entry name" value="CusF_sf"/>
</dbReference>
<sequence length="115" mass="11803">MKQSIAVLMTFAAVVAAAPAIAADGMAGMNMPMQSSGASKPSDAALTDAVIKKVDLATGMVTLKHGALDNVGMPSMTMAFKAKDAAMAKGVHVGDKVRVRVENVDGVMTIVKLEK</sequence>
<accession>A0AAI8FM01</accession>
<proteinExistence type="predicted"/>
<keyword evidence="3" id="KW-1185">Reference proteome</keyword>
<protein>
    <submittedName>
        <fullName evidence="2">Copper binding periplasmic CusF family protein</fullName>
    </submittedName>
</protein>
<feature type="signal peptide" evidence="1">
    <location>
        <begin position="1"/>
        <end position="22"/>
    </location>
</feature>
<dbReference type="EMBL" id="CP008726">
    <property type="protein sequence ID" value="AIO65315.1"/>
    <property type="molecule type" value="Genomic_DNA"/>
</dbReference>
<evidence type="ECO:0000313" key="3">
    <source>
        <dbReference type="Proteomes" id="UP000029424"/>
    </source>
</evidence>
<dbReference type="AlphaFoldDB" id="A0AAI8FM01"/>
<dbReference type="Proteomes" id="UP000029424">
    <property type="component" value="Chromosome 1"/>
</dbReference>
<gene>
    <name evidence="2" type="ORF">DM82_3527</name>
</gene>
<dbReference type="Pfam" id="PF11604">
    <property type="entry name" value="CusF_Ec"/>
    <property type="match status" value="1"/>
</dbReference>
<keyword evidence="1" id="KW-0732">Signal</keyword>
<evidence type="ECO:0000256" key="1">
    <source>
        <dbReference type="SAM" id="SignalP"/>
    </source>
</evidence>
<dbReference type="RefSeq" id="WP_010101140.1">
    <property type="nucleotide sequence ID" value="NZ_CP008726.1"/>
</dbReference>
<name>A0AAI8FM01_9BURK</name>